<evidence type="ECO:0000313" key="6">
    <source>
        <dbReference type="Proteomes" id="UP000055590"/>
    </source>
</evidence>
<dbReference type="InterPro" id="IPR027417">
    <property type="entry name" value="P-loop_NTPase"/>
</dbReference>
<dbReference type="PANTHER" id="PTHR43023">
    <property type="entry name" value="PROTEIN TRIGALACTOSYLDIACYLGLYCEROL 3, CHLOROPLASTIC"/>
    <property type="match status" value="1"/>
</dbReference>
<dbReference type="Proteomes" id="UP000055590">
    <property type="component" value="Chromosome"/>
</dbReference>
<gene>
    <name evidence="5" type="ORF">AKJ08_1675</name>
</gene>
<keyword evidence="3 5" id="KW-0067">ATP-binding</keyword>
<dbReference type="CDD" id="cd03261">
    <property type="entry name" value="ABC_Org_Solvent_Resistant"/>
    <property type="match status" value="1"/>
</dbReference>
<dbReference type="STRING" id="1391653.AKJ08_1675"/>
<evidence type="ECO:0000259" key="4">
    <source>
        <dbReference type="PROSITE" id="PS50893"/>
    </source>
</evidence>
<dbReference type="GO" id="GO:0016887">
    <property type="term" value="F:ATP hydrolysis activity"/>
    <property type="evidence" value="ECO:0007669"/>
    <property type="project" value="InterPro"/>
</dbReference>
<name>A0A0K1PCM7_9BACT</name>
<dbReference type="PROSITE" id="PS50893">
    <property type="entry name" value="ABC_TRANSPORTER_2"/>
    <property type="match status" value="1"/>
</dbReference>
<accession>A0A0K1PCM7</accession>
<dbReference type="SMART" id="SM00382">
    <property type="entry name" value="AAA"/>
    <property type="match status" value="1"/>
</dbReference>
<feature type="domain" description="ABC transporter" evidence="4">
    <location>
        <begin position="7"/>
        <end position="244"/>
    </location>
</feature>
<evidence type="ECO:0000256" key="1">
    <source>
        <dbReference type="ARBA" id="ARBA00022448"/>
    </source>
</evidence>
<dbReference type="PATRIC" id="fig|1391653.3.peg.1757"/>
<protein>
    <submittedName>
        <fullName evidence="5">Methionine ABC transporter ATP-binding protein</fullName>
    </submittedName>
</protein>
<dbReference type="PANTHER" id="PTHR43023:SF6">
    <property type="entry name" value="INTERMEMBRANE PHOSPHOLIPID TRANSPORT SYSTEM ATP-BINDING PROTEIN MLAF"/>
    <property type="match status" value="1"/>
</dbReference>
<dbReference type="SUPFAM" id="SSF52540">
    <property type="entry name" value="P-loop containing nucleoside triphosphate hydrolases"/>
    <property type="match status" value="1"/>
</dbReference>
<organism evidence="5 6">
    <name type="scientific">Vulgatibacter incomptus</name>
    <dbReference type="NCBI Taxonomy" id="1391653"/>
    <lineage>
        <taxon>Bacteria</taxon>
        <taxon>Pseudomonadati</taxon>
        <taxon>Myxococcota</taxon>
        <taxon>Myxococcia</taxon>
        <taxon>Myxococcales</taxon>
        <taxon>Cystobacterineae</taxon>
        <taxon>Vulgatibacteraceae</taxon>
        <taxon>Vulgatibacter</taxon>
    </lineage>
</organism>
<dbReference type="Pfam" id="PF00005">
    <property type="entry name" value="ABC_tran"/>
    <property type="match status" value="1"/>
</dbReference>
<dbReference type="InterPro" id="IPR003593">
    <property type="entry name" value="AAA+_ATPase"/>
</dbReference>
<dbReference type="PROSITE" id="PS00211">
    <property type="entry name" value="ABC_TRANSPORTER_1"/>
    <property type="match status" value="1"/>
</dbReference>
<evidence type="ECO:0000313" key="5">
    <source>
        <dbReference type="EMBL" id="AKU91288.1"/>
    </source>
</evidence>
<proteinExistence type="predicted"/>
<evidence type="ECO:0000256" key="3">
    <source>
        <dbReference type="ARBA" id="ARBA00022840"/>
    </source>
</evidence>
<keyword evidence="6" id="KW-1185">Reference proteome</keyword>
<dbReference type="Gene3D" id="3.40.50.300">
    <property type="entry name" value="P-loop containing nucleotide triphosphate hydrolases"/>
    <property type="match status" value="1"/>
</dbReference>
<dbReference type="InterPro" id="IPR003439">
    <property type="entry name" value="ABC_transporter-like_ATP-bd"/>
</dbReference>
<sequence length="250" mass="27985">MAGRPMIEVIDLHKSFAENHVLRGVNLSVEEGTTVVILGSSGSGKSVLMKHIIGLLHPDSGRVLVDGEEISKLSGRDLNRVRRKFGMVFQFSALFDSMTVFENVAFPLREHQHELSESQIREVVDEKLRLVDLDGVDRKMPAELSGGMRKRVALARAIARDPKIVLYDEPTTGLDPITTESVNEMIENARDRLGVTSLVISHDIPSAFRVADRIAVLHHGKIVEFLPPDELRESEHPHVRTFLQTWFGRA</sequence>
<keyword evidence="1" id="KW-0813">Transport</keyword>
<keyword evidence="2" id="KW-0547">Nucleotide-binding</keyword>
<reference evidence="5 6" key="1">
    <citation type="submission" date="2015-08" db="EMBL/GenBank/DDBJ databases">
        <authorList>
            <person name="Babu N.S."/>
            <person name="Beckwith C.J."/>
            <person name="Beseler K.G."/>
            <person name="Brison A."/>
            <person name="Carone J.V."/>
            <person name="Caskin T.P."/>
            <person name="Diamond M."/>
            <person name="Durham M.E."/>
            <person name="Foxe J.M."/>
            <person name="Go M."/>
            <person name="Henderson B.A."/>
            <person name="Jones I.B."/>
            <person name="McGettigan J.A."/>
            <person name="Micheletti S.J."/>
            <person name="Nasrallah M.E."/>
            <person name="Ortiz D."/>
            <person name="Piller C.R."/>
            <person name="Privatt S.R."/>
            <person name="Schneider S.L."/>
            <person name="Sharp S."/>
            <person name="Smith T.C."/>
            <person name="Stanton J.D."/>
            <person name="Ullery H.E."/>
            <person name="Wilson R.J."/>
            <person name="Serrano M.G."/>
            <person name="Buck G."/>
            <person name="Lee V."/>
            <person name="Wang Y."/>
            <person name="Carvalho R."/>
            <person name="Voegtly L."/>
            <person name="Shi R."/>
            <person name="Duckworth R."/>
            <person name="Johnson A."/>
            <person name="Loviza R."/>
            <person name="Walstead R."/>
            <person name="Shah Z."/>
            <person name="Kiflezghi M."/>
            <person name="Wade K."/>
            <person name="Ball S.L."/>
            <person name="Bradley K.W."/>
            <person name="Asai D.J."/>
            <person name="Bowman C.A."/>
            <person name="Russell D.A."/>
            <person name="Pope W.H."/>
            <person name="Jacobs-Sera D."/>
            <person name="Hendrix R.W."/>
            <person name="Hatfull G.F."/>
        </authorList>
    </citation>
    <scope>NUCLEOTIDE SEQUENCE [LARGE SCALE GENOMIC DNA]</scope>
    <source>
        <strain evidence="5 6">DSM 27710</strain>
    </source>
</reference>
<dbReference type="EMBL" id="CP012332">
    <property type="protein sequence ID" value="AKU91288.1"/>
    <property type="molecule type" value="Genomic_DNA"/>
</dbReference>
<evidence type="ECO:0000256" key="2">
    <source>
        <dbReference type="ARBA" id="ARBA00022741"/>
    </source>
</evidence>
<dbReference type="KEGG" id="vin:AKJ08_1675"/>
<dbReference type="InterPro" id="IPR017871">
    <property type="entry name" value="ABC_transporter-like_CS"/>
</dbReference>
<dbReference type="AlphaFoldDB" id="A0A0K1PCM7"/>
<dbReference type="GO" id="GO:0005524">
    <property type="term" value="F:ATP binding"/>
    <property type="evidence" value="ECO:0007669"/>
    <property type="project" value="UniProtKB-KW"/>
</dbReference>